<evidence type="ECO:0000313" key="2">
    <source>
        <dbReference type="EMBL" id="CCC47267.1"/>
    </source>
</evidence>
<name>G0TTI6_TRYVY</name>
<reference evidence="2" key="1">
    <citation type="journal article" date="2012" name="Proc. Natl. Acad. Sci. U.S.A.">
        <title>Antigenic diversity is generated by distinct evolutionary mechanisms in African trypanosome species.</title>
        <authorList>
            <person name="Jackson A.P."/>
            <person name="Berry A."/>
            <person name="Aslett M."/>
            <person name="Allison H.C."/>
            <person name="Burton P."/>
            <person name="Vavrova-Anderson J."/>
            <person name="Brown R."/>
            <person name="Browne H."/>
            <person name="Corton N."/>
            <person name="Hauser H."/>
            <person name="Gamble J."/>
            <person name="Gilderthorp R."/>
            <person name="Marcello L."/>
            <person name="McQuillan J."/>
            <person name="Otto T.D."/>
            <person name="Quail M.A."/>
            <person name="Sanders M.J."/>
            <person name="van Tonder A."/>
            <person name="Ginger M.L."/>
            <person name="Field M.C."/>
            <person name="Barry J.D."/>
            <person name="Hertz-Fowler C."/>
            <person name="Berriman M."/>
        </authorList>
    </citation>
    <scope>NUCLEOTIDE SEQUENCE</scope>
    <source>
        <strain evidence="2">Y486</strain>
    </source>
</reference>
<dbReference type="VEuPathDB" id="TriTrypDB:TvY486_0304400"/>
<feature type="compositionally biased region" description="Polar residues" evidence="1">
    <location>
        <begin position="160"/>
        <end position="169"/>
    </location>
</feature>
<sequence length="570" mass="62560">MSYPAHLPSPQSCTLNRQMFESLRRWHIAQTGVPVEPEQVSYLVEKMRGNLSRVADVLTFRLCNLTNPSPRLKGRPILTVFERTRVERLLADIVLDAVAVSTAGESGVCATDVPIVDVSLALRDDTAKISTPPRSWESLLNPSPTGVPPVKCSTLETSVPVSTPESTQLHPKPGTPNAVSWRSSGDVRRQRVICEIDQFFQPSSARHMQGRHDYGTLLPHGPTNVAQAVNVDKCGDSLHGSSRLPVGASEYARKMDAKIPFVFLGQSEHVLQRGQVGSSASTVDSNQLRSPTTSAKPQGTFHKEVGALHTMPPYATPTTPSVRFKSVLSVCSRTESCTTTTAPHHKYHKYYNIDFQGLGDFRRCLSQIQRLSLADEDFQKLGLRYAIPGIRELCPEETHSKNNSDDGQLGTGIMESHGTLPGGNEVQCFSARKELRGGSMQERYDMKGKEKISAEESASQNAETHKHVGCTPIREISATKLHTSNTKGVSEIISKNVTVQLTPPFPCREQCLPLIRGGEDIEVNKKDIKLFIAMVDKKLQEVDKNLGGLLQTAGVNFGSDSEEDEAPRFT</sequence>
<accession>G0TTI6</accession>
<feature type="region of interest" description="Disordered" evidence="1">
    <location>
        <begin position="275"/>
        <end position="297"/>
    </location>
</feature>
<proteinExistence type="predicted"/>
<gene>
    <name evidence="2" type="ORF">TVY486_0304400</name>
</gene>
<protein>
    <submittedName>
        <fullName evidence="2">Uncharacterized protein</fullName>
    </submittedName>
</protein>
<feature type="region of interest" description="Disordered" evidence="1">
    <location>
        <begin position="451"/>
        <end position="470"/>
    </location>
</feature>
<evidence type="ECO:0000256" key="1">
    <source>
        <dbReference type="SAM" id="MobiDB-lite"/>
    </source>
</evidence>
<feature type="region of interest" description="Disordered" evidence="1">
    <location>
        <begin position="160"/>
        <end position="184"/>
    </location>
</feature>
<organism evidence="2">
    <name type="scientific">Trypanosoma vivax (strain Y486)</name>
    <dbReference type="NCBI Taxonomy" id="1055687"/>
    <lineage>
        <taxon>Eukaryota</taxon>
        <taxon>Discoba</taxon>
        <taxon>Euglenozoa</taxon>
        <taxon>Kinetoplastea</taxon>
        <taxon>Metakinetoplastina</taxon>
        <taxon>Trypanosomatida</taxon>
        <taxon>Trypanosomatidae</taxon>
        <taxon>Trypanosoma</taxon>
        <taxon>Duttonella</taxon>
    </lineage>
</organism>
<dbReference type="EMBL" id="HE573019">
    <property type="protein sequence ID" value="CCC47267.1"/>
    <property type="molecule type" value="Genomic_DNA"/>
</dbReference>
<dbReference type="AlphaFoldDB" id="G0TTI6"/>